<dbReference type="InterPro" id="IPR036010">
    <property type="entry name" value="2Fe-2S_ferredoxin-like_sf"/>
</dbReference>
<comment type="caution">
    <text evidence="7">The sequence shown here is derived from an EMBL/GenBank/DDBJ whole genome shotgun (WGS) entry which is preliminary data.</text>
</comment>
<keyword evidence="1" id="KW-0001">2Fe-2S</keyword>
<dbReference type="PROSITE" id="PS51085">
    <property type="entry name" value="2FE2S_FER_2"/>
    <property type="match status" value="1"/>
</dbReference>
<evidence type="ECO:0000256" key="4">
    <source>
        <dbReference type="ARBA" id="ARBA00023004"/>
    </source>
</evidence>
<organism evidence="7 8">
    <name type="scientific">Oleiharenicola lentus</name>
    <dbReference type="NCBI Taxonomy" id="2508720"/>
    <lineage>
        <taxon>Bacteria</taxon>
        <taxon>Pseudomonadati</taxon>
        <taxon>Verrucomicrobiota</taxon>
        <taxon>Opitutia</taxon>
        <taxon>Opitutales</taxon>
        <taxon>Opitutaceae</taxon>
        <taxon>Oleiharenicola</taxon>
    </lineage>
</organism>
<evidence type="ECO:0000313" key="8">
    <source>
        <dbReference type="Proteomes" id="UP000290218"/>
    </source>
</evidence>
<keyword evidence="2" id="KW-0479">Metal-binding</keyword>
<dbReference type="PROSITE" id="PS00197">
    <property type="entry name" value="2FE2S_FER_1"/>
    <property type="match status" value="1"/>
</dbReference>
<gene>
    <name evidence="7" type="ORF">ESB00_11235</name>
</gene>
<evidence type="ECO:0000256" key="3">
    <source>
        <dbReference type="ARBA" id="ARBA00023002"/>
    </source>
</evidence>
<dbReference type="Proteomes" id="UP000290218">
    <property type="component" value="Unassembled WGS sequence"/>
</dbReference>
<reference evidence="7 8" key="1">
    <citation type="submission" date="2019-01" db="EMBL/GenBank/DDBJ databases">
        <title>Lacunisphaera sp. strain TWA-58.</title>
        <authorList>
            <person name="Chen W.-M."/>
        </authorList>
    </citation>
    <scope>NUCLEOTIDE SEQUENCE [LARGE SCALE GENOMIC DNA]</scope>
    <source>
        <strain evidence="7 8">TWA-58</strain>
    </source>
</reference>
<evidence type="ECO:0000256" key="5">
    <source>
        <dbReference type="ARBA" id="ARBA00023014"/>
    </source>
</evidence>
<protein>
    <submittedName>
        <fullName evidence="7">(2Fe-2S)-binding protein</fullName>
    </submittedName>
</protein>
<keyword evidence="4" id="KW-0408">Iron</keyword>
<proteinExistence type="predicted"/>
<dbReference type="GO" id="GO:0051537">
    <property type="term" value="F:2 iron, 2 sulfur cluster binding"/>
    <property type="evidence" value="ECO:0007669"/>
    <property type="project" value="UniProtKB-KW"/>
</dbReference>
<evidence type="ECO:0000259" key="6">
    <source>
        <dbReference type="PROSITE" id="PS51085"/>
    </source>
</evidence>
<dbReference type="GO" id="GO:0046872">
    <property type="term" value="F:metal ion binding"/>
    <property type="evidence" value="ECO:0007669"/>
    <property type="project" value="UniProtKB-KW"/>
</dbReference>
<dbReference type="CDD" id="cd00207">
    <property type="entry name" value="fer2"/>
    <property type="match status" value="1"/>
</dbReference>
<dbReference type="GO" id="GO:0016491">
    <property type="term" value="F:oxidoreductase activity"/>
    <property type="evidence" value="ECO:0007669"/>
    <property type="project" value="UniProtKB-KW"/>
</dbReference>
<sequence>MTPIVLEINRRTYSVDMPESMPLLWVLRDKLDLTGTKFGCGKGLCGTCTVMIDGVAMRSCTLPAAAAAGMSITTIEGLDPAGQHPVQRAWHELDVPQCGYCQGGQMLCAASLLKQNPRPDDIAIDAALAGNICRCGTYPRIRSAVKLAADYTATAGGTAS</sequence>
<dbReference type="InterPro" id="IPR051452">
    <property type="entry name" value="Diverse_Oxidoreductases"/>
</dbReference>
<dbReference type="InterPro" id="IPR006058">
    <property type="entry name" value="2Fe2S_fd_BS"/>
</dbReference>
<dbReference type="InterPro" id="IPR002888">
    <property type="entry name" value="2Fe-2S-bd"/>
</dbReference>
<keyword evidence="3" id="KW-0560">Oxidoreductase</keyword>
<evidence type="ECO:0000256" key="1">
    <source>
        <dbReference type="ARBA" id="ARBA00022714"/>
    </source>
</evidence>
<dbReference type="Pfam" id="PF01799">
    <property type="entry name" value="Fer2_2"/>
    <property type="match status" value="1"/>
</dbReference>
<dbReference type="Pfam" id="PF00111">
    <property type="entry name" value="Fer2"/>
    <property type="match status" value="1"/>
</dbReference>
<dbReference type="AlphaFoldDB" id="A0A4V1M6S4"/>
<dbReference type="InterPro" id="IPR001041">
    <property type="entry name" value="2Fe-2S_ferredoxin-type"/>
</dbReference>
<dbReference type="Gene3D" id="1.10.150.120">
    <property type="entry name" value="[2Fe-2S]-binding domain"/>
    <property type="match status" value="1"/>
</dbReference>
<dbReference type="InterPro" id="IPR036884">
    <property type="entry name" value="2Fe-2S-bd_dom_sf"/>
</dbReference>
<dbReference type="EMBL" id="SDHX01000001">
    <property type="protein sequence ID" value="RXK56409.1"/>
    <property type="molecule type" value="Genomic_DNA"/>
</dbReference>
<evidence type="ECO:0000256" key="2">
    <source>
        <dbReference type="ARBA" id="ARBA00022723"/>
    </source>
</evidence>
<feature type="domain" description="2Fe-2S ferredoxin-type" evidence="6">
    <location>
        <begin position="2"/>
        <end position="78"/>
    </location>
</feature>
<accession>A0A4V1M6S4</accession>
<dbReference type="SUPFAM" id="SSF54292">
    <property type="entry name" value="2Fe-2S ferredoxin-like"/>
    <property type="match status" value="1"/>
</dbReference>
<name>A0A4V1M6S4_9BACT</name>
<evidence type="ECO:0000313" key="7">
    <source>
        <dbReference type="EMBL" id="RXK56409.1"/>
    </source>
</evidence>
<dbReference type="PANTHER" id="PTHR44379:SF2">
    <property type="entry name" value="BLR6218 PROTEIN"/>
    <property type="match status" value="1"/>
</dbReference>
<dbReference type="PANTHER" id="PTHR44379">
    <property type="entry name" value="OXIDOREDUCTASE WITH IRON-SULFUR SUBUNIT"/>
    <property type="match status" value="1"/>
</dbReference>
<dbReference type="SUPFAM" id="SSF47741">
    <property type="entry name" value="CO dehydrogenase ISP C-domain like"/>
    <property type="match status" value="1"/>
</dbReference>
<dbReference type="OrthoDB" id="9796880at2"/>
<keyword evidence="8" id="KW-1185">Reference proteome</keyword>
<dbReference type="RefSeq" id="WP_129047778.1">
    <property type="nucleotide sequence ID" value="NZ_SDHX01000001.1"/>
</dbReference>
<dbReference type="InterPro" id="IPR012675">
    <property type="entry name" value="Beta-grasp_dom_sf"/>
</dbReference>
<dbReference type="Gene3D" id="3.10.20.30">
    <property type="match status" value="1"/>
</dbReference>
<keyword evidence="5" id="KW-0411">Iron-sulfur</keyword>